<dbReference type="EMBL" id="JAHRIN010033746">
    <property type="protein sequence ID" value="MEQ2202498.1"/>
    <property type="molecule type" value="Genomic_DNA"/>
</dbReference>
<proteinExistence type="predicted"/>
<evidence type="ECO:0000313" key="2">
    <source>
        <dbReference type="Proteomes" id="UP001434883"/>
    </source>
</evidence>
<evidence type="ECO:0000313" key="1">
    <source>
        <dbReference type="EMBL" id="MEQ2202498.1"/>
    </source>
</evidence>
<organism evidence="1 2">
    <name type="scientific">Xenoophorus captivus</name>
    <dbReference type="NCBI Taxonomy" id="1517983"/>
    <lineage>
        <taxon>Eukaryota</taxon>
        <taxon>Metazoa</taxon>
        <taxon>Chordata</taxon>
        <taxon>Craniata</taxon>
        <taxon>Vertebrata</taxon>
        <taxon>Euteleostomi</taxon>
        <taxon>Actinopterygii</taxon>
        <taxon>Neopterygii</taxon>
        <taxon>Teleostei</taxon>
        <taxon>Neoteleostei</taxon>
        <taxon>Acanthomorphata</taxon>
        <taxon>Ovalentaria</taxon>
        <taxon>Atherinomorphae</taxon>
        <taxon>Cyprinodontiformes</taxon>
        <taxon>Goodeidae</taxon>
        <taxon>Xenoophorus</taxon>
    </lineage>
</organism>
<comment type="caution">
    <text evidence="1">The sequence shown here is derived from an EMBL/GenBank/DDBJ whole genome shotgun (WGS) entry which is preliminary data.</text>
</comment>
<reference evidence="1 2" key="1">
    <citation type="submission" date="2021-06" db="EMBL/GenBank/DDBJ databases">
        <authorList>
            <person name="Palmer J.M."/>
        </authorList>
    </citation>
    <scope>NUCLEOTIDE SEQUENCE [LARGE SCALE GENOMIC DNA]</scope>
    <source>
        <strain evidence="1 2">XC_2019</strain>
        <tissue evidence="1">Muscle</tissue>
    </source>
</reference>
<name>A0ABV0R4E4_9TELE</name>
<sequence length="234" mass="25606">MLGAFGNASPRPASLENTWESAGDLDDMMSVRDSNSEFQTLEQEVRNRGLCPQVWRSTTFLELSFGEVQSLQVVPDQLFGAEAERTLEHWWQFSLALEVWGGRSRGMGPPTQHPRKQGARDPWGQFWDTASEVGKLAVPSASTATVFSATGAFQESDQLFICHDGKKVQALSEHSLSHWMINAISLTYRSVGAVAPSSVVCLSTRSVTTWAAIRPTRVVLLGNICAAASWATTC</sequence>
<keyword evidence="2" id="KW-1185">Reference proteome</keyword>
<accession>A0ABV0R4E4</accession>
<gene>
    <name evidence="1" type="ORF">XENOCAPTIV_003631</name>
</gene>
<protein>
    <submittedName>
        <fullName evidence="1">Uncharacterized protein</fullName>
    </submittedName>
</protein>
<dbReference type="Proteomes" id="UP001434883">
    <property type="component" value="Unassembled WGS sequence"/>
</dbReference>